<dbReference type="EMBL" id="LVVM01006490">
    <property type="protein sequence ID" value="OJA07966.1"/>
    <property type="molecule type" value="Genomic_DNA"/>
</dbReference>
<dbReference type="Proteomes" id="UP000183567">
    <property type="component" value="Unassembled WGS sequence"/>
</dbReference>
<sequence length="65" mass="6844">MAPTFNPSHLFPASLQAKRFPASWSLSQLLSTSDNSTQGNLTVTSTAIASKEQPSISTTPGFACD</sequence>
<organism evidence="1 2">
    <name type="scientific">Rhizopogon vesiculosus</name>
    <dbReference type="NCBI Taxonomy" id="180088"/>
    <lineage>
        <taxon>Eukaryota</taxon>
        <taxon>Fungi</taxon>
        <taxon>Dikarya</taxon>
        <taxon>Basidiomycota</taxon>
        <taxon>Agaricomycotina</taxon>
        <taxon>Agaricomycetes</taxon>
        <taxon>Agaricomycetidae</taxon>
        <taxon>Boletales</taxon>
        <taxon>Suillineae</taxon>
        <taxon>Rhizopogonaceae</taxon>
        <taxon>Rhizopogon</taxon>
    </lineage>
</organism>
<reference evidence="1 2" key="1">
    <citation type="submission" date="2016-03" db="EMBL/GenBank/DDBJ databases">
        <title>Comparative genomics of the ectomycorrhizal sister species Rhizopogon vinicolor and Rhizopogon vesiculosus (Basidiomycota: Boletales) reveals a divergence of the mating type B locus.</title>
        <authorList>
            <person name="Mujic A.B."/>
            <person name="Kuo A."/>
            <person name="Tritt A."/>
            <person name="Lipzen A."/>
            <person name="Chen C."/>
            <person name="Johnson J."/>
            <person name="Sharma A."/>
            <person name="Barry K."/>
            <person name="Grigoriev I.V."/>
            <person name="Spatafora J.W."/>
        </authorList>
    </citation>
    <scope>NUCLEOTIDE SEQUENCE [LARGE SCALE GENOMIC DNA]</scope>
    <source>
        <strain evidence="1 2">AM-OR11-056</strain>
    </source>
</reference>
<gene>
    <name evidence="1" type="ORF">AZE42_08751</name>
</gene>
<feature type="non-terminal residue" evidence="1">
    <location>
        <position position="65"/>
    </location>
</feature>
<name>A0A1J8PFD1_9AGAM</name>
<evidence type="ECO:0000313" key="2">
    <source>
        <dbReference type="Proteomes" id="UP000183567"/>
    </source>
</evidence>
<protein>
    <submittedName>
        <fullName evidence="1">Uncharacterized protein</fullName>
    </submittedName>
</protein>
<keyword evidence="2" id="KW-1185">Reference proteome</keyword>
<proteinExistence type="predicted"/>
<dbReference type="AlphaFoldDB" id="A0A1J8PFD1"/>
<comment type="caution">
    <text evidence="1">The sequence shown here is derived from an EMBL/GenBank/DDBJ whole genome shotgun (WGS) entry which is preliminary data.</text>
</comment>
<evidence type="ECO:0000313" key="1">
    <source>
        <dbReference type="EMBL" id="OJA07966.1"/>
    </source>
</evidence>
<accession>A0A1J8PFD1</accession>